<dbReference type="PANTHER" id="PTHR31313:SF86">
    <property type="entry name" value="ZN(2)-C6 FUNGAL-TYPE DOMAIN-CONTAINING PROTEIN"/>
    <property type="match status" value="1"/>
</dbReference>
<dbReference type="PANTHER" id="PTHR31313">
    <property type="entry name" value="TY1 ENHANCER ACTIVATOR"/>
    <property type="match status" value="1"/>
</dbReference>
<keyword evidence="5" id="KW-0238">DNA-binding</keyword>
<gene>
    <name evidence="10" type="ORF">BGW36DRAFT_424555</name>
</gene>
<evidence type="ECO:0000259" key="9">
    <source>
        <dbReference type="PROSITE" id="PS50048"/>
    </source>
</evidence>
<dbReference type="CDD" id="cd12148">
    <property type="entry name" value="fungal_TF_MHR"/>
    <property type="match status" value="1"/>
</dbReference>
<dbReference type="SMART" id="SM00066">
    <property type="entry name" value="GAL4"/>
    <property type="match status" value="1"/>
</dbReference>
<dbReference type="Pfam" id="PF04082">
    <property type="entry name" value="Fungal_trans"/>
    <property type="match status" value="1"/>
</dbReference>
<protein>
    <submittedName>
        <fullName evidence="10">Fungal-specific transcription factor domain-containing protein</fullName>
    </submittedName>
</protein>
<evidence type="ECO:0000256" key="7">
    <source>
        <dbReference type="ARBA" id="ARBA00023242"/>
    </source>
</evidence>
<dbReference type="GO" id="GO:0006351">
    <property type="term" value="P:DNA-templated transcription"/>
    <property type="evidence" value="ECO:0007669"/>
    <property type="project" value="InterPro"/>
</dbReference>
<name>A0AAD4Q1H1_9EURO</name>
<dbReference type="InterPro" id="IPR051615">
    <property type="entry name" value="Transcr_Regulatory_Elem"/>
</dbReference>
<dbReference type="GO" id="GO:0000981">
    <property type="term" value="F:DNA-binding transcription factor activity, RNA polymerase II-specific"/>
    <property type="evidence" value="ECO:0007669"/>
    <property type="project" value="InterPro"/>
</dbReference>
<proteinExistence type="predicted"/>
<evidence type="ECO:0000256" key="1">
    <source>
        <dbReference type="ARBA" id="ARBA00004123"/>
    </source>
</evidence>
<keyword evidence="3" id="KW-0862">Zinc</keyword>
<dbReference type="RefSeq" id="XP_046075650.1">
    <property type="nucleotide sequence ID" value="XM_046219984.1"/>
</dbReference>
<accession>A0AAD4Q1H1</accession>
<dbReference type="GO" id="GO:0003677">
    <property type="term" value="F:DNA binding"/>
    <property type="evidence" value="ECO:0007669"/>
    <property type="project" value="UniProtKB-KW"/>
</dbReference>
<reference evidence="10" key="1">
    <citation type="submission" date="2021-12" db="EMBL/GenBank/DDBJ databases">
        <title>Convergent genome expansion in fungi linked to evolution of root-endophyte symbiosis.</title>
        <authorList>
            <consortium name="DOE Joint Genome Institute"/>
            <person name="Ke Y.-H."/>
            <person name="Bonito G."/>
            <person name="Liao H.-L."/>
            <person name="Looney B."/>
            <person name="Rojas-Flechas A."/>
            <person name="Nash J."/>
            <person name="Hameed K."/>
            <person name="Schadt C."/>
            <person name="Martin F."/>
            <person name="Crous P.W."/>
            <person name="Miettinen O."/>
            <person name="Magnuson J.K."/>
            <person name="Labbe J."/>
            <person name="Jacobson D."/>
            <person name="Doktycz M.J."/>
            <person name="Veneault-Fourrey C."/>
            <person name="Kuo A."/>
            <person name="Mondo S."/>
            <person name="Calhoun S."/>
            <person name="Riley R."/>
            <person name="Ohm R."/>
            <person name="LaButti K."/>
            <person name="Andreopoulos B."/>
            <person name="Pangilinan J."/>
            <person name="Nolan M."/>
            <person name="Tritt A."/>
            <person name="Clum A."/>
            <person name="Lipzen A."/>
            <person name="Daum C."/>
            <person name="Barry K."/>
            <person name="Grigoriev I.V."/>
            <person name="Vilgalys R."/>
        </authorList>
    </citation>
    <scope>NUCLEOTIDE SEQUENCE</scope>
    <source>
        <strain evidence="10">PMI_201</strain>
    </source>
</reference>
<keyword evidence="11" id="KW-1185">Reference proteome</keyword>
<comment type="subcellular location">
    <subcellularLocation>
        <location evidence="1">Nucleus</location>
    </subcellularLocation>
</comment>
<feature type="region of interest" description="Disordered" evidence="8">
    <location>
        <begin position="114"/>
        <end position="202"/>
    </location>
</feature>
<dbReference type="Proteomes" id="UP001201262">
    <property type="component" value="Unassembled WGS sequence"/>
</dbReference>
<dbReference type="Pfam" id="PF00172">
    <property type="entry name" value="Zn_clus"/>
    <property type="match status" value="1"/>
</dbReference>
<keyword evidence="2" id="KW-0479">Metal-binding</keyword>
<dbReference type="GO" id="GO:0008270">
    <property type="term" value="F:zinc ion binding"/>
    <property type="evidence" value="ECO:0007669"/>
    <property type="project" value="InterPro"/>
</dbReference>
<dbReference type="GeneID" id="70250271"/>
<evidence type="ECO:0000256" key="2">
    <source>
        <dbReference type="ARBA" id="ARBA00022723"/>
    </source>
</evidence>
<dbReference type="SUPFAM" id="SSF57701">
    <property type="entry name" value="Zn2/Cys6 DNA-binding domain"/>
    <property type="match status" value="1"/>
</dbReference>
<dbReference type="CDD" id="cd00067">
    <property type="entry name" value="GAL4"/>
    <property type="match status" value="1"/>
</dbReference>
<feature type="compositionally biased region" description="Polar residues" evidence="8">
    <location>
        <begin position="170"/>
        <end position="202"/>
    </location>
</feature>
<comment type="caution">
    <text evidence="10">The sequence shown here is derived from an EMBL/GenBank/DDBJ whole genome shotgun (WGS) entry which is preliminary data.</text>
</comment>
<dbReference type="PROSITE" id="PS50048">
    <property type="entry name" value="ZN2_CY6_FUNGAL_2"/>
    <property type="match status" value="1"/>
</dbReference>
<evidence type="ECO:0000313" key="10">
    <source>
        <dbReference type="EMBL" id="KAH8702274.1"/>
    </source>
</evidence>
<keyword evidence="4" id="KW-0805">Transcription regulation</keyword>
<organism evidence="10 11">
    <name type="scientific">Talaromyces proteolyticus</name>
    <dbReference type="NCBI Taxonomy" id="1131652"/>
    <lineage>
        <taxon>Eukaryota</taxon>
        <taxon>Fungi</taxon>
        <taxon>Dikarya</taxon>
        <taxon>Ascomycota</taxon>
        <taxon>Pezizomycotina</taxon>
        <taxon>Eurotiomycetes</taxon>
        <taxon>Eurotiomycetidae</taxon>
        <taxon>Eurotiales</taxon>
        <taxon>Trichocomaceae</taxon>
        <taxon>Talaromyces</taxon>
        <taxon>Talaromyces sect. Bacilispori</taxon>
    </lineage>
</organism>
<feature type="domain" description="Zn(2)-C6 fungal-type" evidence="9">
    <location>
        <begin position="31"/>
        <end position="61"/>
    </location>
</feature>
<dbReference type="PROSITE" id="PS00463">
    <property type="entry name" value="ZN2_CY6_FUNGAL_1"/>
    <property type="match status" value="1"/>
</dbReference>
<keyword evidence="6" id="KW-0804">Transcription</keyword>
<feature type="compositionally biased region" description="Polar residues" evidence="8">
    <location>
        <begin position="118"/>
        <end position="144"/>
    </location>
</feature>
<evidence type="ECO:0000256" key="8">
    <source>
        <dbReference type="SAM" id="MobiDB-lite"/>
    </source>
</evidence>
<dbReference type="GO" id="GO:0005634">
    <property type="term" value="C:nucleus"/>
    <property type="evidence" value="ECO:0007669"/>
    <property type="project" value="UniProtKB-SubCell"/>
</dbReference>
<evidence type="ECO:0000313" key="11">
    <source>
        <dbReference type="Proteomes" id="UP001201262"/>
    </source>
</evidence>
<dbReference type="InterPro" id="IPR036864">
    <property type="entry name" value="Zn2-C6_fun-type_DNA-bd_sf"/>
</dbReference>
<sequence>MPNGSTTETRASAKRPPKRIGVSKTTLFCRTCERCRTKKVKCSGDRPHCNSCVASNQECRYPEDARRSNRTTKADTKALRNEISILRQFIFERQQLDSSVEARLATRTLHDVQPPVAKSSSNHANVNVGTSFPTSDTAPTSTNVLEPASGELPMCGPSPEALLSDPQCRSRINTNQPRRGSNGTPRSSEQGRQSTSPQNIYITGTVTNDGQVQAYGVTSTLHEPPALLPETNTPAEDEEDKIIRHQLIRDQLISNAVIQRQRETAIFLGPQMQATIELDGVAPDVALHLFNLHWNRQHYSYLLTYRPAIMDSLMNGGPHVNKLLLNAIYYSSSLSCDSGDGYSATDNPLSTRFYRRFKELLVDEIDRPSVPTAVALLLCGASLVSHGKQSAGWVLCGTAYRMIIDLGCHLSMEEAQQHKPPLKMTTIEFEIRKRVYWGAFMNDKFQSLYLGRAPALRSSEAQLPKELLDSYEELEMWEPYTGILGLGLPGRGGQQSYQPQPAYAVSTFTSLLNLAEIASRIIDAFYSKECLSAPTEAMTQAKIDLEGRLDDWQRHLPAHLNFDSDSDRCPVPPPHQITLHTTFWTLNILLERPFLSTGHLNYVFHATSQAVGEEKCATSVFRIWSLVRAYRSTFTLRRAPYLLCYAIYSAVLLILRQTPQSRERFSGCVSFFWSALLDLQQGCNAGLKKPLNILKTLVRRLGEENPQILAILGERRAKHFPNSGESGTPLNANPSAARLAESGITGCDPQQQTFLDDAEMLGSLYGDMGSLEQWLSTDIDDGGLLDDSMYGLFTS</sequence>
<evidence type="ECO:0000256" key="6">
    <source>
        <dbReference type="ARBA" id="ARBA00023163"/>
    </source>
</evidence>
<dbReference type="Gene3D" id="4.10.240.10">
    <property type="entry name" value="Zn(2)-C6 fungal-type DNA-binding domain"/>
    <property type="match status" value="1"/>
</dbReference>
<dbReference type="EMBL" id="JAJTJA010000003">
    <property type="protein sequence ID" value="KAH8702274.1"/>
    <property type="molecule type" value="Genomic_DNA"/>
</dbReference>
<dbReference type="AlphaFoldDB" id="A0AAD4Q1H1"/>
<evidence type="ECO:0000256" key="5">
    <source>
        <dbReference type="ARBA" id="ARBA00023125"/>
    </source>
</evidence>
<evidence type="ECO:0000256" key="4">
    <source>
        <dbReference type="ARBA" id="ARBA00023015"/>
    </source>
</evidence>
<dbReference type="InterPro" id="IPR001138">
    <property type="entry name" value="Zn2Cys6_DnaBD"/>
</dbReference>
<dbReference type="InterPro" id="IPR007219">
    <property type="entry name" value="XnlR_reg_dom"/>
</dbReference>
<dbReference type="SMART" id="SM00906">
    <property type="entry name" value="Fungal_trans"/>
    <property type="match status" value="1"/>
</dbReference>
<keyword evidence="7" id="KW-0539">Nucleus</keyword>
<evidence type="ECO:0000256" key="3">
    <source>
        <dbReference type="ARBA" id="ARBA00022833"/>
    </source>
</evidence>